<sequence length="522" mass="56959">MFAPAPRSVLVLLLVALAAGFLLARPGSTRPPDPPAPRADEFSFHRDHVIGTSLDLCIVAPDEGTAEDAELTVLNEIERLRTIFSTYDATTEISKLNRTREPVRVSAEMAEVLKAYELWQRKSDGAFNGQVGELVRAWRDGEKADREPAALTLDRIVADLKKPGWRRDAGTNTVTRLTDQPLNLNAIGKGFIIQNAFDAVREQHPTVSGLLINLGGDIRAWGAPPGGTGWAVGIQNPFRHFDNAPPLAGLRLTNRAVATSGGYERFYTINGKRYSHVFDPRTGRPAEGVASATVVAADNVTANALATTLCVLKPEDGLKLVASVPGAECLIIAADGKPFPSAGLRRFEVTAAPVPARQDKEDEKAEEPKAGAWPEGYQVTVAVELPKIEAKRYRRPYTAIWIENDKGKAVRTLAVWGNAPKYLKDLGDWWKIGKGDADLVKAVTRATRGPGKYDLVWDGKDDKGAALPQGTYTVRVEVHREFGAHLRQSGKIECKDKPATVKLEKNAETAETVIEFKKPEKK</sequence>
<protein>
    <recommendedName>
        <fullName evidence="3">FAD:protein FMN transferase</fullName>
        <ecNumber evidence="2">2.7.1.180</ecNumber>
    </recommendedName>
    <alternativeName>
        <fullName evidence="9">Flavin transferase</fullName>
    </alternativeName>
</protein>
<evidence type="ECO:0000313" key="12">
    <source>
        <dbReference type="Proteomes" id="UP000503447"/>
    </source>
</evidence>
<dbReference type="Proteomes" id="UP000503447">
    <property type="component" value="Chromosome"/>
</dbReference>
<dbReference type="Pfam" id="PF02424">
    <property type="entry name" value="ApbE"/>
    <property type="match status" value="1"/>
</dbReference>
<keyword evidence="6" id="KW-0479">Metal-binding</keyword>
<evidence type="ECO:0000256" key="2">
    <source>
        <dbReference type="ARBA" id="ARBA00011955"/>
    </source>
</evidence>
<dbReference type="InterPro" id="IPR003374">
    <property type="entry name" value="ApbE-like_sf"/>
</dbReference>
<organism evidence="11 12">
    <name type="scientific">Frigoriglobus tundricola</name>
    <dbReference type="NCBI Taxonomy" id="2774151"/>
    <lineage>
        <taxon>Bacteria</taxon>
        <taxon>Pseudomonadati</taxon>
        <taxon>Planctomycetota</taxon>
        <taxon>Planctomycetia</taxon>
        <taxon>Gemmatales</taxon>
        <taxon>Gemmataceae</taxon>
        <taxon>Frigoriglobus</taxon>
    </lineage>
</organism>
<dbReference type="RefSeq" id="WP_171471656.1">
    <property type="nucleotide sequence ID" value="NZ_CP053452.2"/>
</dbReference>
<evidence type="ECO:0000256" key="9">
    <source>
        <dbReference type="ARBA" id="ARBA00031306"/>
    </source>
</evidence>
<reference evidence="12" key="1">
    <citation type="submission" date="2020-05" db="EMBL/GenBank/DDBJ databases">
        <title>Frigoriglobus tundricola gen. nov., sp. nov., a psychrotolerant cellulolytic planctomycete of the family Gemmataceae with two divergent copies of 16S rRNA gene.</title>
        <authorList>
            <person name="Kulichevskaya I.S."/>
            <person name="Ivanova A.A."/>
            <person name="Naumoff D.G."/>
            <person name="Beletsky A.V."/>
            <person name="Rijpstra W.I.C."/>
            <person name="Sinninghe Damste J.S."/>
            <person name="Mardanov A.V."/>
            <person name="Ravin N.V."/>
            <person name="Dedysh S.N."/>
        </authorList>
    </citation>
    <scope>NUCLEOTIDE SEQUENCE [LARGE SCALE GENOMIC DNA]</scope>
    <source>
        <strain evidence="12">PL17</strain>
    </source>
</reference>
<dbReference type="GO" id="GO:0046872">
    <property type="term" value="F:metal ion binding"/>
    <property type="evidence" value="ECO:0007669"/>
    <property type="project" value="UniProtKB-KW"/>
</dbReference>
<dbReference type="PANTHER" id="PTHR30040:SF2">
    <property type="entry name" value="FAD:PROTEIN FMN TRANSFERASE"/>
    <property type="match status" value="1"/>
</dbReference>
<name>A0A6M5YRS7_9BACT</name>
<keyword evidence="12" id="KW-1185">Reference proteome</keyword>
<evidence type="ECO:0000256" key="3">
    <source>
        <dbReference type="ARBA" id="ARBA00016337"/>
    </source>
</evidence>
<dbReference type="EC" id="2.7.1.180" evidence="2"/>
<keyword evidence="4" id="KW-0285">Flavoprotein</keyword>
<dbReference type="InterPro" id="IPR024932">
    <property type="entry name" value="ApbE"/>
</dbReference>
<dbReference type="PANTHER" id="PTHR30040">
    <property type="entry name" value="THIAMINE BIOSYNTHESIS LIPOPROTEIN APBE"/>
    <property type="match status" value="1"/>
</dbReference>
<evidence type="ECO:0000256" key="4">
    <source>
        <dbReference type="ARBA" id="ARBA00022630"/>
    </source>
</evidence>
<evidence type="ECO:0000256" key="1">
    <source>
        <dbReference type="ARBA" id="ARBA00001946"/>
    </source>
</evidence>
<dbReference type="Gene3D" id="3.10.520.10">
    <property type="entry name" value="ApbE-like domains"/>
    <property type="match status" value="1"/>
</dbReference>
<dbReference type="EMBL" id="CP053452">
    <property type="protein sequence ID" value="QJW95993.1"/>
    <property type="molecule type" value="Genomic_DNA"/>
</dbReference>
<dbReference type="InterPro" id="IPR014469">
    <property type="entry name" value="DUF2271"/>
</dbReference>
<dbReference type="SUPFAM" id="SSF143631">
    <property type="entry name" value="ApbE-like"/>
    <property type="match status" value="1"/>
</dbReference>
<evidence type="ECO:0000256" key="6">
    <source>
        <dbReference type="ARBA" id="ARBA00022723"/>
    </source>
</evidence>
<evidence type="ECO:0000256" key="7">
    <source>
        <dbReference type="ARBA" id="ARBA00022827"/>
    </source>
</evidence>
<evidence type="ECO:0000256" key="10">
    <source>
        <dbReference type="ARBA" id="ARBA00048540"/>
    </source>
</evidence>
<dbReference type="Pfam" id="PF10029">
    <property type="entry name" value="DUF2271"/>
    <property type="match status" value="1"/>
</dbReference>
<accession>A0A6M5YRS7</accession>
<comment type="cofactor">
    <cofactor evidence="1">
        <name>Mg(2+)</name>
        <dbReference type="ChEBI" id="CHEBI:18420"/>
    </cofactor>
</comment>
<comment type="catalytic activity">
    <reaction evidence="10">
        <text>L-threonyl-[protein] + FAD = FMN-L-threonyl-[protein] + AMP + H(+)</text>
        <dbReference type="Rhea" id="RHEA:36847"/>
        <dbReference type="Rhea" id="RHEA-COMP:11060"/>
        <dbReference type="Rhea" id="RHEA-COMP:11061"/>
        <dbReference type="ChEBI" id="CHEBI:15378"/>
        <dbReference type="ChEBI" id="CHEBI:30013"/>
        <dbReference type="ChEBI" id="CHEBI:57692"/>
        <dbReference type="ChEBI" id="CHEBI:74257"/>
        <dbReference type="ChEBI" id="CHEBI:456215"/>
        <dbReference type="EC" id="2.7.1.180"/>
    </reaction>
</comment>
<evidence type="ECO:0000313" key="11">
    <source>
        <dbReference type="EMBL" id="QJW95993.1"/>
    </source>
</evidence>
<dbReference type="Gene3D" id="2.60.40.4070">
    <property type="match status" value="1"/>
</dbReference>
<evidence type="ECO:0000256" key="8">
    <source>
        <dbReference type="ARBA" id="ARBA00022842"/>
    </source>
</evidence>
<keyword evidence="7" id="KW-0274">FAD</keyword>
<keyword evidence="5" id="KW-0808">Transferase</keyword>
<evidence type="ECO:0000256" key="5">
    <source>
        <dbReference type="ARBA" id="ARBA00022679"/>
    </source>
</evidence>
<keyword evidence="8" id="KW-0460">Magnesium</keyword>
<proteinExistence type="predicted"/>
<dbReference type="GO" id="GO:0016740">
    <property type="term" value="F:transferase activity"/>
    <property type="evidence" value="ECO:0007669"/>
    <property type="project" value="UniProtKB-KW"/>
</dbReference>
<dbReference type="KEGG" id="ftj:FTUN_3547"/>
<gene>
    <name evidence="11" type="ORF">FTUN_3547</name>
</gene>
<dbReference type="AlphaFoldDB" id="A0A6M5YRS7"/>